<proteinExistence type="predicted"/>
<dbReference type="EMBL" id="CP133647">
    <property type="protein sequence ID" value="WNH02139.1"/>
    <property type="molecule type" value="Genomic_DNA"/>
</dbReference>
<organism evidence="1 2">
    <name type="scientific">Xenorhabdus griffiniae</name>
    <dbReference type="NCBI Taxonomy" id="351672"/>
    <lineage>
        <taxon>Bacteria</taxon>
        <taxon>Pseudomonadati</taxon>
        <taxon>Pseudomonadota</taxon>
        <taxon>Gammaproteobacteria</taxon>
        <taxon>Enterobacterales</taxon>
        <taxon>Morganellaceae</taxon>
        <taxon>Xenorhabdus</taxon>
    </lineage>
</organism>
<dbReference type="Proteomes" id="UP001300348">
    <property type="component" value="Chromosome"/>
</dbReference>
<protein>
    <submittedName>
        <fullName evidence="1">Uncharacterized protein</fullName>
    </submittedName>
</protein>
<reference evidence="1 2" key="1">
    <citation type="journal article" date="2023" name="Access Microbiol">
        <title>The genome of a steinernematid-associated Pseudomonas piscis bacterium encodes the biosynthesis of insect toxins.</title>
        <authorList>
            <person name="Awori R.M."/>
            <person name="Hendre P."/>
            <person name="Amugune N.O."/>
        </authorList>
    </citation>
    <scope>NUCLEOTIDE SEQUENCE [LARGE SCALE GENOMIC DNA]</scope>
    <source>
        <strain evidence="1 2">97</strain>
    </source>
</reference>
<dbReference type="GeneID" id="88858040"/>
<keyword evidence="2" id="KW-1185">Reference proteome</keyword>
<dbReference type="RefSeq" id="WP_223281848.1">
    <property type="nucleotide sequence ID" value="NZ_CAWPOC010000043.1"/>
</dbReference>
<evidence type="ECO:0000313" key="1">
    <source>
        <dbReference type="EMBL" id="WNH02139.1"/>
    </source>
</evidence>
<gene>
    <name evidence="1" type="ORF">QL112_020750</name>
</gene>
<name>A0ABY9XI01_9GAMM</name>
<accession>A0ABY9XI01</accession>
<evidence type="ECO:0000313" key="2">
    <source>
        <dbReference type="Proteomes" id="UP001300348"/>
    </source>
</evidence>
<sequence>MGNDNIAQRCLNQILGNRTDGIYNKDAYFEERKAVYSKLGEWLAPIVNGSETNKIVDFDLVCK</sequence>